<dbReference type="Proteomes" id="UP000070186">
    <property type="component" value="Unassembled WGS sequence"/>
</dbReference>
<dbReference type="STRING" id="281362.AT959_02280"/>
<dbReference type="GO" id="GO:0015074">
    <property type="term" value="P:DNA integration"/>
    <property type="evidence" value="ECO:0007669"/>
    <property type="project" value="InterPro"/>
</dbReference>
<sequence length="1107" mass="125305">MKVVNMSEFGLKVFESPVTKRQISLNTHPTEFVWLHVPSHAEFEAVLREHERIRIQEAWEEWSALLDETSIKGFRPALNSSLRNLSTSAVARRLGYSRVRGVGEELRKLSVEEQRARLRQCMPNSYEELVEMASAPGLIHTYTQNIRQDFLNTGDVQAFVRHISSYPIAAKTGEQRRVVSRYAELLLMLRAKGWLLFATAFVNWSNQTKWSAALNPAYTGEMAGLLNEFRGHLDDERLDHMSPVERFGCGAILVSSMTELSDMSAPLIEELEAMCATWAETAGRDGGRLAGDSRWELKLGRALRTIWNHAHPSQPIAQKPHHNRKEILKLDGSFEWLVVARPEFHIWTATLARFVSQRTSSASKQSLITGLNFFCDFLSTLPTPPLSPERVERRLHIHDVTLRNKATFMQALAEWDRDARRKNLFLGYLKEFFDWVRDWLHAEGRMAEANAYVNPVTSQDFFDTGERNAQSFRTALPSWLLKELRETITDDDFAFFRLDQTRDWITVFDRAHGKTIRQWWPGSAVCLLVMLELPLRSHQARWLDSGLLDEFTLDHTTGKMAKNDHVGVINGRREGCIRQMHDTLRQETWCGLFVNTNKTAMYKSDKPGYEVPYLPPVLAEHLVRVREWSLRYLPPLAKPVLYAEAALGRHVYSEANIQHAPRVAPLFRDPTTIDKTSPVTYSRLARAYVRVLAETEKKVKNKYGVDIQLTEPKPNGKGLAWKYDLHTLRISGISAMIENGVPLEVVSQFVAGHASLLMTLWYLKSSPGKMREFIAKAHDKAAVEEDFVGSSDFLANVEQFSPFLLSKDSDRRSANGDVAFAAMKEHSGLWTISSDGICPGTACSEGGQLDVTGERYGAVPGGRRCGLCRFWLTGPAFILGQVAEVNNLIYQVRRKGQELGDARDQLIDQTDAGLKSKAAHTRNRIEALEREIMLDITEWQARYAFATESSSLLDEYVKTRQQLAADRNLPAPLLTTSSAEELKVTLLETNEFILIDHVTQMVDFLPGFKNREAMQEKHLILARLLEANDLPQFMLQLDAAMADEAANLLSSMLLQYVRAQDLPRVLAGDIKLASIPPLDEGIKGLAAMTTNSIRQLHTRQMIPLAEA</sequence>
<evidence type="ECO:0008006" key="4">
    <source>
        <dbReference type="Google" id="ProtNLM"/>
    </source>
</evidence>
<comment type="caution">
    <text evidence="2">The sequence shown here is derived from an EMBL/GenBank/DDBJ whole genome shotgun (WGS) entry which is preliminary data.</text>
</comment>
<dbReference type="GO" id="GO:0006310">
    <property type="term" value="P:DNA recombination"/>
    <property type="evidence" value="ECO:0007669"/>
    <property type="project" value="UniProtKB-KW"/>
</dbReference>
<evidence type="ECO:0000313" key="2">
    <source>
        <dbReference type="EMBL" id="KXB32531.1"/>
    </source>
</evidence>
<dbReference type="Gene3D" id="1.10.443.10">
    <property type="entry name" value="Intergrase catalytic core"/>
    <property type="match status" value="1"/>
</dbReference>
<keyword evidence="1" id="KW-0233">DNA recombination</keyword>
<dbReference type="InterPro" id="IPR011010">
    <property type="entry name" value="DNA_brk_join_enz"/>
</dbReference>
<accession>A0A133XNL7</accession>
<dbReference type="Pfam" id="PF13009">
    <property type="entry name" value="Integrase_2"/>
    <property type="match status" value="1"/>
</dbReference>
<proteinExistence type="predicted"/>
<dbReference type="InterPro" id="IPR013762">
    <property type="entry name" value="Integrase-like_cat_sf"/>
</dbReference>
<dbReference type="InterPro" id="IPR024965">
    <property type="entry name" value="Putative_integrase"/>
</dbReference>
<dbReference type="GO" id="GO:0003677">
    <property type="term" value="F:DNA binding"/>
    <property type="evidence" value="ECO:0007669"/>
    <property type="project" value="InterPro"/>
</dbReference>
<keyword evidence="3" id="KW-1185">Reference proteome</keyword>
<evidence type="ECO:0000256" key="1">
    <source>
        <dbReference type="ARBA" id="ARBA00023172"/>
    </source>
</evidence>
<name>A0A133XNL7_9RHOO</name>
<evidence type="ECO:0000313" key="3">
    <source>
        <dbReference type="Proteomes" id="UP000070186"/>
    </source>
</evidence>
<gene>
    <name evidence="2" type="ORF">AT959_02280</name>
</gene>
<organism evidence="2 3">
    <name type="scientific">Dechloromonas denitrificans</name>
    <dbReference type="NCBI Taxonomy" id="281362"/>
    <lineage>
        <taxon>Bacteria</taxon>
        <taxon>Pseudomonadati</taxon>
        <taxon>Pseudomonadota</taxon>
        <taxon>Betaproteobacteria</taxon>
        <taxon>Rhodocyclales</taxon>
        <taxon>Azonexaceae</taxon>
        <taxon>Dechloromonas</taxon>
    </lineage>
</organism>
<protein>
    <recommendedName>
        <fullName evidence="4">Integrase</fullName>
    </recommendedName>
</protein>
<dbReference type="EMBL" id="LODL01000005">
    <property type="protein sequence ID" value="KXB32531.1"/>
    <property type="molecule type" value="Genomic_DNA"/>
</dbReference>
<dbReference type="SUPFAM" id="SSF56349">
    <property type="entry name" value="DNA breaking-rejoining enzymes"/>
    <property type="match status" value="1"/>
</dbReference>
<dbReference type="AlphaFoldDB" id="A0A133XNL7"/>
<reference evidence="2 3" key="1">
    <citation type="submission" date="2015-12" db="EMBL/GenBank/DDBJ databases">
        <title>Nitrous oxide reduction kinetics distinguish bacteria harboring typical versus atypical NosZ.</title>
        <authorList>
            <person name="Yoon S."/>
            <person name="Nissen S."/>
            <person name="Park D."/>
            <person name="Sanford R.A."/>
            <person name="Loeffler F.E."/>
        </authorList>
    </citation>
    <scope>NUCLEOTIDE SEQUENCE [LARGE SCALE GENOMIC DNA]</scope>
    <source>
        <strain evidence="2 3">ATCC BAA-841</strain>
    </source>
</reference>